<reference evidence="2 3" key="1">
    <citation type="journal article" date="2019" name="Mol. Ecol. Resour.">
        <title>Improving Illumina assemblies with Hi-C and long reads: an example with the North African dromedary.</title>
        <authorList>
            <person name="Elbers J.P."/>
            <person name="Rogers M.F."/>
            <person name="Perelman P.L."/>
            <person name="Proskuryakova A.A."/>
            <person name="Serdyukova N.A."/>
            <person name="Johnson W.E."/>
            <person name="Horin P."/>
            <person name="Corander J."/>
            <person name="Murphy D."/>
            <person name="Burger P.A."/>
        </authorList>
    </citation>
    <scope>NUCLEOTIDE SEQUENCE [LARGE SCALE GENOMIC DNA]</scope>
    <source>
        <strain evidence="2">Drom800</strain>
        <tissue evidence="2">Blood</tissue>
    </source>
</reference>
<feature type="region of interest" description="Disordered" evidence="1">
    <location>
        <begin position="434"/>
        <end position="453"/>
    </location>
</feature>
<feature type="region of interest" description="Disordered" evidence="1">
    <location>
        <begin position="202"/>
        <end position="224"/>
    </location>
</feature>
<feature type="region of interest" description="Disordered" evidence="1">
    <location>
        <begin position="390"/>
        <end position="410"/>
    </location>
</feature>
<evidence type="ECO:0000256" key="1">
    <source>
        <dbReference type="SAM" id="MobiDB-lite"/>
    </source>
</evidence>
<accession>A0A5N4EHP8</accession>
<evidence type="ECO:0000313" key="2">
    <source>
        <dbReference type="EMBL" id="KAB1282516.1"/>
    </source>
</evidence>
<name>A0A5N4EHP8_CAMDR</name>
<dbReference type="EMBL" id="JWIN03000002">
    <property type="protein sequence ID" value="KAB1282516.1"/>
    <property type="molecule type" value="Genomic_DNA"/>
</dbReference>
<protein>
    <submittedName>
        <fullName evidence="2">Uncharacterized protein</fullName>
    </submittedName>
</protein>
<gene>
    <name evidence="2" type="ORF">Cadr_000002263</name>
</gene>
<comment type="caution">
    <text evidence="2">The sequence shown here is derived from an EMBL/GenBank/DDBJ whole genome shotgun (WGS) entry which is preliminary data.</text>
</comment>
<organism evidence="2 3">
    <name type="scientific">Camelus dromedarius</name>
    <name type="common">Dromedary</name>
    <name type="synonym">Arabian camel</name>
    <dbReference type="NCBI Taxonomy" id="9838"/>
    <lineage>
        <taxon>Eukaryota</taxon>
        <taxon>Metazoa</taxon>
        <taxon>Chordata</taxon>
        <taxon>Craniata</taxon>
        <taxon>Vertebrata</taxon>
        <taxon>Euteleostomi</taxon>
        <taxon>Mammalia</taxon>
        <taxon>Eutheria</taxon>
        <taxon>Laurasiatheria</taxon>
        <taxon>Artiodactyla</taxon>
        <taxon>Tylopoda</taxon>
        <taxon>Camelidae</taxon>
        <taxon>Camelus</taxon>
    </lineage>
</organism>
<evidence type="ECO:0000313" key="3">
    <source>
        <dbReference type="Proteomes" id="UP000299084"/>
    </source>
</evidence>
<dbReference type="Proteomes" id="UP000299084">
    <property type="component" value="Unassembled WGS sequence"/>
</dbReference>
<keyword evidence="3" id="KW-1185">Reference proteome</keyword>
<proteinExistence type="predicted"/>
<sequence>MAPSLGWWWGAGCGTWCREGNSAQGSCPLRQPCPLEEVCSAKQKSRSVLLFLSSSDAHLLGALAEACPILTGGTSGSADKWPRALALVLDELSIHRLCDHRQTSLIVDKGESHVSRRRCLGLKSKGSASPFASRDAPGSGATCPAPTPSSGGEVRFPRLQGFQTGLSALAPWLRTRCRAQGTWAIYSAWAWLPAGDGIEATAPFSPSSQSNHSPSWEPERASLGEKTRAGLEGAVWWKPGWRRRRWDGRGIVCRVCGGPWCSDCWARGLGVCREEMQQAPLAGESHSQMCDLESSPRHRVECVSVEGDISHETRLDSFLNRAPLNINGPRKANLTLLILIKTEEPPHFNECRWLISRTNPPVMCLEGLWHSEPQYKAAWNIVKDLGTQPGTCNSGQSHRQPGSDGATVPGLDGIFDPVGSWCCLARDLSNTEADVTHPYSSSSPSQSSWPHTGTITQINCLP</sequence>
<feature type="compositionally biased region" description="Polar residues" evidence="1">
    <location>
        <begin position="390"/>
        <end position="400"/>
    </location>
</feature>
<feature type="compositionally biased region" description="Low complexity" evidence="1">
    <location>
        <begin position="203"/>
        <end position="216"/>
    </location>
</feature>
<feature type="region of interest" description="Disordered" evidence="1">
    <location>
        <begin position="124"/>
        <end position="152"/>
    </location>
</feature>
<dbReference type="AlphaFoldDB" id="A0A5N4EHP8"/>